<gene>
    <name evidence="1" type="ORF">L3X38_026313</name>
</gene>
<organism evidence="1 2">
    <name type="scientific">Prunus dulcis</name>
    <name type="common">Almond</name>
    <name type="synonym">Amygdalus dulcis</name>
    <dbReference type="NCBI Taxonomy" id="3755"/>
    <lineage>
        <taxon>Eukaryota</taxon>
        <taxon>Viridiplantae</taxon>
        <taxon>Streptophyta</taxon>
        <taxon>Embryophyta</taxon>
        <taxon>Tracheophyta</taxon>
        <taxon>Spermatophyta</taxon>
        <taxon>Magnoliopsida</taxon>
        <taxon>eudicotyledons</taxon>
        <taxon>Gunneridae</taxon>
        <taxon>Pentapetalae</taxon>
        <taxon>rosids</taxon>
        <taxon>fabids</taxon>
        <taxon>Rosales</taxon>
        <taxon>Rosaceae</taxon>
        <taxon>Amygdaloideae</taxon>
        <taxon>Amygdaleae</taxon>
        <taxon>Prunus</taxon>
    </lineage>
</organism>
<comment type="caution">
    <text evidence="1">The sequence shown here is derived from an EMBL/GenBank/DDBJ whole genome shotgun (WGS) entry which is preliminary data.</text>
</comment>
<evidence type="ECO:0000313" key="1">
    <source>
        <dbReference type="EMBL" id="KAI5311024.1"/>
    </source>
</evidence>
<sequence>MSWVLSPSKISASIGTSAKAMVPLGGNCQPAVIDCQANTNEMKVSTRNGIASALPLASMKLLTKAEHA</sequence>
<accession>A0AAD4UP95</accession>
<reference evidence="1 2" key="1">
    <citation type="journal article" date="2022" name="G3 (Bethesda)">
        <title>Whole-genome sequence and methylome profiling of the almond [Prunus dulcis (Mill.) D.A. Webb] cultivar 'Nonpareil'.</title>
        <authorList>
            <person name="D'Amico-Willman K.M."/>
            <person name="Ouma W.Z."/>
            <person name="Meulia T."/>
            <person name="Sideli G.M."/>
            <person name="Gradziel T.M."/>
            <person name="Fresnedo-Ramirez J."/>
        </authorList>
    </citation>
    <scope>NUCLEOTIDE SEQUENCE [LARGE SCALE GENOMIC DNA]</scope>
    <source>
        <strain evidence="1">Clone GOH B32 T37-40</strain>
    </source>
</reference>
<name>A0AAD4UP95_PRUDU</name>
<dbReference type="AlphaFoldDB" id="A0AAD4UP95"/>
<keyword evidence="2" id="KW-1185">Reference proteome</keyword>
<dbReference type="EMBL" id="JAJFAZ020000095">
    <property type="protein sequence ID" value="KAI5311024.1"/>
    <property type="molecule type" value="Genomic_DNA"/>
</dbReference>
<protein>
    <submittedName>
        <fullName evidence="1">Uncharacterized protein</fullName>
    </submittedName>
</protein>
<proteinExistence type="predicted"/>
<dbReference type="Proteomes" id="UP001054821">
    <property type="component" value="Unassembled WGS sequence"/>
</dbReference>
<evidence type="ECO:0000313" key="2">
    <source>
        <dbReference type="Proteomes" id="UP001054821"/>
    </source>
</evidence>